<reference evidence="6 7" key="1">
    <citation type="submission" date="2016-03" db="EMBL/GenBank/DDBJ databases">
        <title>Draft genome sequence of the Fonsecaea monophora CBS 269.37.</title>
        <authorList>
            <person name="Bombassaro A."/>
            <person name="Vinicius W.A."/>
            <person name="De Hoog S."/>
            <person name="Sun J."/>
            <person name="Souza E.M."/>
            <person name="Raittz R.T."/>
            <person name="Costa F."/>
            <person name="Leao A.C."/>
            <person name="Tadra-Sfeir M.Z."/>
            <person name="Baura V."/>
            <person name="Balsanelli E."/>
            <person name="Pedrosa F.O."/>
            <person name="Moreno L.F."/>
            <person name="Steffens M.B."/>
            <person name="Xi L."/>
            <person name="Bocca A.L."/>
            <person name="Felipe M.S."/>
            <person name="Teixeira M."/>
            <person name="Telles Filho F.Q."/>
            <person name="Azevedo C.M."/>
            <person name="Gomes R."/>
            <person name="Vicente V.A."/>
        </authorList>
    </citation>
    <scope>NUCLEOTIDE SEQUENCE [LARGE SCALE GENOMIC DNA]</scope>
    <source>
        <strain evidence="6 7">CBS 269.37</strain>
    </source>
</reference>
<evidence type="ECO:0008006" key="8">
    <source>
        <dbReference type="Google" id="ProtNLM"/>
    </source>
</evidence>
<dbReference type="InterPro" id="IPR051209">
    <property type="entry name" value="FAD-bind_Monooxygenase_sf"/>
</dbReference>
<accession>A0A177F3K8</accession>
<comment type="similarity">
    <text evidence="2">Belongs to the FAD-binding monooxygenase family.</text>
</comment>
<evidence type="ECO:0000256" key="3">
    <source>
        <dbReference type="ARBA" id="ARBA00022630"/>
    </source>
</evidence>
<dbReference type="OrthoDB" id="74360at2759"/>
<dbReference type="Gene3D" id="3.50.50.60">
    <property type="entry name" value="FAD/NAD(P)-binding domain"/>
    <property type="match status" value="2"/>
</dbReference>
<gene>
    <name evidence="6" type="ORF">AYO21_06894</name>
</gene>
<evidence type="ECO:0000256" key="4">
    <source>
        <dbReference type="ARBA" id="ARBA00022827"/>
    </source>
</evidence>
<dbReference type="Pfam" id="PF13450">
    <property type="entry name" value="NAD_binding_8"/>
    <property type="match status" value="1"/>
</dbReference>
<comment type="caution">
    <text evidence="6">The sequence shown here is derived from an EMBL/GenBank/DDBJ whole genome shotgun (WGS) entry which is preliminary data.</text>
</comment>
<dbReference type="GO" id="GO:0050661">
    <property type="term" value="F:NADP binding"/>
    <property type="evidence" value="ECO:0007669"/>
    <property type="project" value="InterPro"/>
</dbReference>
<proteinExistence type="inferred from homology"/>
<name>A0A177F3K8_9EURO</name>
<evidence type="ECO:0000256" key="2">
    <source>
        <dbReference type="ARBA" id="ARBA00010139"/>
    </source>
</evidence>
<organism evidence="6 7">
    <name type="scientific">Fonsecaea monophora</name>
    <dbReference type="NCBI Taxonomy" id="254056"/>
    <lineage>
        <taxon>Eukaryota</taxon>
        <taxon>Fungi</taxon>
        <taxon>Dikarya</taxon>
        <taxon>Ascomycota</taxon>
        <taxon>Pezizomycotina</taxon>
        <taxon>Eurotiomycetes</taxon>
        <taxon>Chaetothyriomycetidae</taxon>
        <taxon>Chaetothyriales</taxon>
        <taxon>Herpotrichiellaceae</taxon>
        <taxon>Fonsecaea</taxon>
    </lineage>
</organism>
<dbReference type="EMBL" id="LVKK01000050">
    <property type="protein sequence ID" value="OAG38863.1"/>
    <property type="molecule type" value="Genomic_DNA"/>
</dbReference>
<evidence type="ECO:0000256" key="5">
    <source>
        <dbReference type="ARBA" id="ARBA00023002"/>
    </source>
</evidence>
<evidence type="ECO:0000256" key="1">
    <source>
        <dbReference type="ARBA" id="ARBA00001974"/>
    </source>
</evidence>
<dbReference type="GeneID" id="34602052"/>
<evidence type="ECO:0000313" key="7">
    <source>
        <dbReference type="Proteomes" id="UP000077002"/>
    </source>
</evidence>
<dbReference type="PANTHER" id="PTHR42877:SF8">
    <property type="entry name" value="MONOOXYGENASE"/>
    <property type="match status" value="1"/>
</dbReference>
<dbReference type="Pfam" id="PF00743">
    <property type="entry name" value="FMO-like"/>
    <property type="match status" value="1"/>
</dbReference>
<dbReference type="InterPro" id="IPR036188">
    <property type="entry name" value="FAD/NAD-bd_sf"/>
</dbReference>
<dbReference type="PANTHER" id="PTHR42877">
    <property type="entry name" value="L-ORNITHINE N(5)-MONOOXYGENASE-RELATED"/>
    <property type="match status" value="1"/>
</dbReference>
<dbReference type="InterPro" id="IPR020946">
    <property type="entry name" value="Flavin_mOase-like"/>
</dbReference>
<dbReference type="RefSeq" id="XP_022510815.1">
    <property type="nucleotide sequence ID" value="XM_022656853.1"/>
</dbReference>
<dbReference type="AlphaFoldDB" id="A0A177F3K8"/>
<dbReference type="SUPFAM" id="SSF51905">
    <property type="entry name" value="FAD/NAD(P)-binding domain"/>
    <property type="match status" value="2"/>
</dbReference>
<dbReference type="GO" id="GO:0004499">
    <property type="term" value="F:N,N-dimethylaniline monooxygenase activity"/>
    <property type="evidence" value="ECO:0007669"/>
    <property type="project" value="InterPro"/>
</dbReference>
<comment type="cofactor">
    <cofactor evidence="1">
        <name>FAD</name>
        <dbReference type="ChEBI" id="CHEBI:57692"/>
    </cofactor>
</comment>
<keyword evidence="3" id="KW-0285">Flavoprotein</keyword>
<protein>
    <recommendedName>
        <fullName evidence="8">FAD/NAD(P)-binding domain-containing protein</fullName>
    </recommendedName>
</protein>
<dbReference type="Proteomes" id="UP000077002">
    <property type="component" value="Unassembled WGS sequence"/>
</dbReference>
<keyword evidence="5" id="KW-0560">Oxidoreductase</keyword>
<evidence type="ECO:0000313" key="6">
    <source>
        <dbReference type="EMBL" id="OAG38863.1"/>
    </source>
</evidence>
<keyword evidence="7" id="KW-1185">Reference proteome</keyword>
<dbReference type="GO" id="GO:0050660">
    <property type="term" value="F:flavin adenine dinucleotide binding"/>
    <property type="evidence" value="ECO:0007669"/>
    <property type="project" value="InterPro"/>
</dbReference>
<sequence>MVPAYMKRSGMQPRHLRIIGIGAGASGLLLAYKLQRNFDNIELVIFEKNEGVAGTWWEAIHSRRYDLRASHSLASYFTSFSDKYQLDKYIKLSHQVIGCEWNEDTATWTVTVRNTKTGASSQSTCDVLINATGVLNAWKWPDVEGLDTFRGRLAHSAQWDSSIDLQNKVVALIGNGSSGIQILPAILPKAKRVVNLIRSPAWVVTPFGNSEPRSFTQEEKDKYAADPHAHLALRKHVEATNNGLFRIFLKNSPEARESRKIFSNQMKEILASSGQADKLIPKWSLGCRRLTPGVGYLAALTHPKTQVVYEALAAVTPTGVRSSSGQEFPVDVIICASGFDTSFKPRYPVIGRGGQDLRDLWADEPKGYMGLAVPELPNYFSFLGPNCPIGNGPVLSAIEAQSDYICKFLYRIQTEDIRTVAPKMQAADEFMEHKDIFFETTVWSEDCNSWYKLKHNNKISALWAGSTLHYLRAVENPRYEDWDFTYIYGNRWSYLGNGLGPDDVDPQADMAWYIRDHDDSPIIGSKRVHEGEWVGNRGESVIGIGAQDEDVAAEG</sequence>
<keyword evidence="4" id="KW-0274">FAD</keyword>